<dbReference type="Pfam" id="PF01734">
    <property type="entry name" value="Patatin"/>
    <property type="match status" value="1"/>
</dbReference>
<keyword evidence="7" id="KW-1185">Reference proteome</keyword>
<name>A0A378J588_9GAMM</name>
<protein>
    <submittedName>
        <fullName evidence="6">Esterase</fullName>
    </submittedName>
</protein>
<evidence type="ECO:0000256" key="3">
    <source>
        <dbReference type="ARBA" id="ARBA00023098"/>
    </source>
</evidence>
<dbReference type="Gene3D" id="3.40.1090.10">
    <property type="entry name" value="Cytosolic phospholipase A2 catalytic domain"/>
    <property type="match status" value="2"/>
</dbReference>
<keyword evidence="2 4" id="KW-0442">Lipid degradation</keyword>
<dbReference type="EMBL" id="UGOA01000001">
    <property type="protein sequence ID" value="STX42171.1"/>
    <property type="molecule type" value="Genomic_DNA"/>
</dbReference>
<proteinExistence type="predicted"/>
<dbReference type="AlphaFoldDB" id="A0A378J588"/>
<dbReference type="Proteomes" id="UP000254677">
    <property type="component" value="Unassembled WGS sequence"/>
</dbReference>
<sequence length="351" mass="39595">MNPDIGSALIMTTNPKTINLALQGGGAYGALAWGVLDKFLEDGRINFGSISASSVGALNAAALVYGLIEGGNDEARETLYKLWKMISNAGQLYNPIKITPIEELFAIDLEHSLSFTAFDLMSKMFSPYQLNPFNFNPLREILKTILNIDQIKIAHTPKLFITATNVKTGKVKLFNNEHLSIDAIMASTCVPFMFQAVQIDDDYFWDGGYIGSPALSPLLSHSPNNDILILHTNPIAREQVPESATDILNRVNEISFNSSLIREIKDLVFVNELLDKDCIKEKYKKNMKQVYLHSLRADKVMQAYPVANKLYFDWTFLCQLFEEGRREAADWLEKNLRHLGKRSTINLNEYF</sequence>
<accession>A0A378J588</accession>
<evidence type="ECO:0000256" key="4">
    <source>
        <dbReference type="PROSITE-ProRule" id="PRU01161"/>
    </source>
</evidence>
<feature type="short sequence motif" description="DGA/G" evidence="4">
    <location>
        <begin position="206"/>
        <end position="208"/>
    </location>
</feature>
<dbReference type="PANTHER" id="PTHR14226:SF78">
    <property type="entry name" value="SLR0060 PROTEIN"/>
    <property type="match status" value="1"/>
</dbReference>
<feature type="short sequence motif" description="GXGXXG" evidence="4">
    <location>
        <begin position="24"/>
        <end position="29"/>
    </location>
</feature>
<dbReference type="InterPro" id="IPR050301">
    <property type="entry name" value="NTE"/>
</dbReference>
<dbReference type="InterPro" id="IPR002641">
    <property type="entry name" value="PNPLA_dom"/>
</dbReference>
<dbReference type="PANTHER" id="PTHR14226">
    <property type="entry name" value="NEUROPATHY TARGET ESTERASE/SWISS CHEESE D.MELANOGASTER"/>
    <property type="match status" value="1"/>
</dbReference>
<reference evidence="6 7" key="1">
    <citation type="submission" date="2018-06" db="EMBL/GenBank/DDBJ databases">
        <authorList>
            <consortium name="Pathogen Informatics"/>
            <person name="Doyle S."/>
        </authorList>
    </citation>
    <scope>NUCLEOTIDE SEQUENCE [LARGE SCALE GENOMIC DNA]</scope>
    <source>
        <strain evidence="6 7">NCTC13292</strain>
    </source>
</reference>
<evidence type="ECO:0000259" key="5">
    <source>
        <dbReference type="PROSITE" id="PS51635"/>
    </source>
</evidence>
<feature type="domain" description="PNPLA" evidence="5">
    <location>
        <begin position="20"/>
        <end position="219"/>
    </location>
</feature>
<evidence type="ECO:0000313" key="7">
    <source>
        <dbReference type="Proteomes" id="UP000254677"/>
    </source>
</evidence>
<keyword evidence="1 4" id="KW-0378">Hydrolase</keyword>
<gene>
    <name evidence="6" type="ORF">NCTC13292_01410</name>
</gene>
<dbReference type="PROSITE" id="PS51635">
    <property type="entry name" value="PNPLA"/>
    <property type="match status" value="1"/>
</dbReference>
<dbReference type="InterPro" id="IPR016035">
    <property type="entry name" value="Acyl_Trfase/lysoPLipase"/>
</dbReference>
<evidence type="ECO:0000256" key="2">
    <source>
        <dbReference type="ARBA" id="ARBA00022963"/>
    </source>
</evidence>
<dbReference type="GO" id="GO:0016042">
    <property type="term" value="P:lipid catabolic process"/>
    <property type="evidence" value="ECO:0007669"/>
    <property type="project" value="UniProtKB-UniRule"/>
</dbReference>
<keyword evidence="3 4" id="KW-0443">Lipid metabolism</keyword>
<dbReference type="SUPFAM" id="SSF52151">
    <property type="entry name" value="FabD/lysophospholipase-like"/>
    <property type="match status" value="1"/>
</dbReference>
<feature type="active site" description="Proton acceptor" evidence="4">
    <location>
        <position position="206"/>
    </location>
</feature>
<evidence type="ECO:0000313" key="6">
    <source>
        <dbReference type="EMBL" id="STX42171.1"/>
    </source>
</evidence>
<feature type="active site" description="Nucleophile" evidence="4">
    <location>
        <position position="54"/>
    </location>
</feature>
<organism evidence="6 7">
    <name type="scientific">Legionella donaldsonii</name>
    <dbReference type="NCBI Taxonomy" id="45060"/>
    <lineage>
        <taxon>Bacteria</taxon>
        <taxon>Pseudomonadati</taxon>
        <taxon>Pseudomonadota</taxon>
        <taxon>Gammaproteobacteria</taxon>
        <taxon>Legionellales</taxon>
        <taxon>Legionellaceae</taxon>
        <taxon>Legionella</taxon>
    </lineage>
</organism>
<evidence type="ECO:0000256" key="1">
    <source>
        <dbReference type="ARBA" id="ARBA00022801"/>
    </source>
</evidence>
<dbReference type="GO" id="GO:0016787">
    <property type="term" value="F:hydrolase activity"/>
    <property type="evidence" value="ECO:0007669"/>
    <property type="project" value="UniProtKB-UniRule"/>
</dbReference>
<comment type="caution">
    <text evidence="4">Lacks conserved residue(s) required for the propagation of feature annotation.</text>
</comment>